<accession>A0A3G4VK74</accession>
<evidence type="ECO:0000313" key="1">
    <source>
        <dbReference type="EMBL" id="AYV24795.1"/>
    </source>
</evidence>
<protein>
    <recommendedName>
        <fullName evidence="3">ATPase P</fullName>
    </recommendedName>
</protein>
<name>A0A3G4VK74_9VIBR</name>
<proteinExistence type="predicted"/>
<dbReference type="InterPro" id="IPR023214">
    <property type="entry name" value="HAD_sf"/>
</dbReference>
<dbReference type="InterPro" id="IPR036412">
    <property type="entry name" value="HAD-like_sf"/>
</dbReference>
<dbReference type="Proteomes" id="UP000279760">
    <property type="component" value="Chromosome 2"/>
</dbReference>
<dbReference type="SUPFAM" id="SSF56784">
    <property type="entry name" value="HAD-like"/>
    <property type="match status" value="1"/>
</dbReference>
<dbReference type="Gene3D" id="3.40.50.1000">
    <property type="entry name" value="HAD superfamily/HAD-like"/>
    <property type="match status" value="1"/>
</dbReference>
<dbReference type="RefSeq" id="WP_124942188.1">
    <property type="nucleotide sequence ID" value="NZ_CP033578.1"/>
</dbReference>
<evidence type="ECO:0008006" key="3">
    <source>
        <dbReference type="Google" id="ProtNLM"/>
    </source>
</evidence>
<organism evidence="1 2">
    <name type="scientific">Vibrio mediterranei</name>
    <dbReference type="NCBI Taxonomy" id="689"/>
    <lineage>
        <taxon>Bacteria</taxon>
        <taxon>Pseudomonadati</taxon>
        <taxon>Pseudomonadota</taxon>
        <taxon>Gammaproteobacteria</taxon>
        <taxon>Vibrionales</taxon>
        <taxon>Vibrionaceae</taxon>
        <taxon>Vibrio</taxon>
    </lineage>
</organism>
<reference evidence="1 2" key="1">
    <citation type="submission" date="2018-11" db="EMBL/GenBank/DDBJ databases">
        <title>Complete Genome Sequence of Vbrio mediterranei 117-T6: a Potential Pathogen Bacteria Isolated from the Conchocelis of Pyropia.</title>
        <authorList>
            <person name="Liu Q."/>
        </authorList>
    </citation>
    <scope>NUCLEOTIDE SEQUENCE [LARGE SCALE GENOMIC DNA]</scope>
    <source>
        <strain evidence="1 2">117-T6</strain>
    </source>
</reference>
<dbReference type="EMBL" id="CP033578">
    <property type="protein sequence ID" value="AYV24795.1"/>
    <property type="molecule type" value="Genomic_DNA"/>
</dbReference>
<dbReference type="AlphaFoldDB" id="A0A3G4VK74"/>
<gene>
    <name evidence="1" type="ORF">ECB94_26555</name>
</gene>
<evidence type="ECO:0000313" key="2">
    <source>
        <dbReference type="Proteomes" id="UP000279760"/>
    </source>
</evidence>
<sequence length="158" mass="17029">MSIEIPIPNWAKTIKTIKTVYFGFDGTLAEDGKLIGGVENKLRELASLVDIYVLTADTFGTAKDVLSSLPVNVVTLDHCNTQRQKSESISTPSSSSVAIGRGLNDVLMLEKVTLGIVVQTAEGVHPKALMRADLISNSIHEAIDLLLNPKRLVSGCRI</sequence>